<feature type="transmembrane region" description="Helical" evidence="7">
    <location>
        <begin position="38"/>
        <end position="56"/>
    </location>
</feature>
<keyword evidence="2" id="KW-0597">Phosphoprotein</keyword>
<evidence type="ECO:0000259" key="8">
    <source>
        <dbReference type="Pfam" id="PF25987"/>
    </source>
</evidence>
<keyword evidence="9" id="KW-1185">Reference proteome</keyword>
<feature type="transmembrane region" description="Helical" evidence="7">
    <location>
        <begin position="251"/>
        <end position="274"/>
    </location>
</feature>
<dbReference type="InParanoid" id="A0A6P8H2V1"/>
<dbReference type="Proteomes" id="UP000515163">
    <property type="component" value="Unplaced"/>
</dbReference>
<proteinExistence type="predicted"/>
<gene>
    <name evidence="10" type="primary">LOC116287401</name>
</gene>
<dbReference type="Pfam" id="PF25987">
    <property type="entry name" value="PRRT3"/>
    <property type="match status" value="1"/>
</dbReference>
<evidence type="ECO:0000256" key="5">
    <source>
        <dbReference type="ARBA" id="ARBA00022989"/>
    </source>
</evidence>
<evidence type="ECO:0000256" key="1">
    <source>
        <dbReference type="ARBA" id="ARBA00004141"/>
    </source>
</evidence>
<dbReference type="GeneID" id="116287401"/>
<evidence type="ECO:0000256" key="6">
    <source>
        <dbReference type="ARBA" id="ARBA00023136"/>
    </source>
</evidence>
<feature type="transmembrane region" description="Helical" evidence="7">
    <location>
        <begin position="171"/>
        <end position="202"/>
    </location>
</feature>
<dbReference type="PANTHER" id="PTHR35578:SF6">
    <property type="entry name" value="PROLINE-RICH TRANSMEMBRANE PROTEIN 4"/>
    <property type="match status" value="1"/>
</dbReference>
<dbReference type="PANTHER" id="PTHR35578">
    <property type="entry name" value="PROLINE-RICH TRANSMEMBRANE PROTEIN 4-RELATED"/>
    <property type="match status" value="1"/>
</dbReference>
<feature type="domain" description="Proline-rich transmembrane protein 3/4" evidence="8">
    <location>
        <begin position="12"/>
        <end position="313"/>
    </location>
</feature>
<keyword evidence="4" id="KW-0732">Signal</keyword>
<accession>A0A6P8H2V1</accession>
<dbReference type="OrthoDB" id="10066605at2759"/>
<name>A0A6P8H2V1_ACTTE</name>
<sequence>MATAEPEKEATPEPNPEPLPEWETAFKEWNSWWEIHNFGFGCAFVILALFSLFCLVRLRSLQKLTLGRYFAAVSGLLLVFTTSRALYLLLDPYEGHKYLVLPVVVVRVIFALGYPCLTSVFSLINFAFVEVNSLKGILKKLQNIKFLSVVIVGHFLLVLIIYLTVTFSPPLANLFIICQSILILWWLALVTCFLYCAGLVFWDQKLKIKYFNSDSKTYELSDVVKTGKPSRSDPESQNVEKSKGARKIVRISCAVAIAGLISVVLEFYSLFGVYKLYSLDEKFVKPWPWWSYQTASRTIEICLCCIVAYIVYPTLKGRQTDATNNTNTKTTNGTRK</sequence>
<comment type="subcellular location">
    <subcellularLocation>
        <location evidence="1">Membrane</location>
        <topology evidence="1">Multi-pass membrane protein</topology>
    </subcellularLocation>
</comment>
<evidence type="ECO:0000313" key="10">
    <source>
        <dbReference type="RefSeq" id="XP_031549933.1"/>
    </source>
</evidence>
<keyword evidence="3 7" id="KW-0812">Transmembrane</keyword>
<dbReference type="RefSeq" id="XP_031549933.1">
    <property type="nucleotide sequence ID" value="XM_031694073.1"/>
</dbReference>
<feature type="transmembrane region" description="Helical" evidence="7">
    <location>
        <begin position="99"/>
        <end position="126"/>
    </location>
</feature>
<organism evidence="9 10">
    <name type="scientific">Actinia tenebrosa</name>
    <name type="common">Australian red waratah sea anemone</name>
    <dbReference type="NCBI Taxonomy" id="6105"/>
    <lineage>
        <taxon>Eukaryota</taxon>
        <taxon>Metazoa</taxon>
        <taxon>Cnidaria</taxon>
        <taxon>Anthozoa</taxon>
        <taxon>Hexacorallia</taxon>
        <taxon>Actiniaria</taxon>
        <taxon>Actiniidae</taxon>
        <taxon>Actinia</taxon>
    </lineage>
</organism>
<feature type="transmembrane region" description="Helical" evidence="7">
    <location>
        <begin position="146"/>
        <end position="165"/>
    </location>
</feature>
<evidence type="ECO:0000256" key="7">
    <source>
        <dbReference type="SAM" id="Phobius"/>
    </source>
</evidence>
<dbReference type="AlphaFoldDB" id="A0A6P8H2V1"/>
<evidence type="ECO:0000256" key="2">
    <source>
        <dbReference type="ARBA" id="ARBA00022553"/>
    </source>
</evidence>
<dbReference type="KEGG" id="aten:116287401"/>
<protein>
    <submittedName>
        <fullName evidence="10">Uncharacterized protein LOC116287401</fullName>
    </submittedName>
</protein>
<keyword evidence="5 7" id="KW-1133">Transmembrane helix</keyword>
<evidence type="ECO:0000256" key="3">
    <source>
        <dbReference type="ARBA" id="ARBA00022692"/>
    </source>
</evidence>
<feature type="transmembrane region" description="Helical" evidence="7">
    <location>
        <begin position="68"/>
        <end position="87"/>
    </location>
</feature>
<evidence type="ECO:0000256" key="4">
    <source>
        <dbReference type="ARBA" id="ARBA00022729"/>
    </source>
</evidence>
<feature type="transmembrane region" description="Helical" evidence="7">
    <location>
        <begin position="294"/>
        <end position="312"/>
    </location>
</feature>
<reference evidence="10" key="1">
    <citation type="submission" date="2025-08" db="UniProtKB">
        <authorList>
            <consortium name="RefSeq"/>
        </authorList>
    </citation>
    <scope>IDENTIFICATION</scope>
    <source>
        <tissue evidence="10">Tentacle</tissue>
    </source>
</reference>
<dbReference type="InterPro" id="IPR052836">
    <property type="entry name" value="PRRT_domain-containing"/>
</dbReference>
<evidence type="ECO:0000313" key="9">
    <source>
        <dbReference type="Proteomes" id="UP000515163"/>
    </source>
</evidence>
<keyword evidence="6 7" id="KW-0472">Membrane</keyword>
<dbReference type="InterPro" id="IPR059081">
    <property type="entry name" value="PRRT3-4"/>
</dbReference>